<comment type="subcellular location">
    <subcellularLocation>
        <location evidence="2">Cytoplasm</location>
    </subcellularLocation>
</comment>
<reference evidence="4 5" key="1">
    <citation type="submission" date="2018-12" db="EMBL/GenBank/DDBJ databases">
        <authorList>
            <consortium name="Pathogen Informatics"/>
        </authorList>
    </citation>
    <scope>NUCLEOTIDE SEQUENCE [LARGE SCALE GENOMIC DNA]</scope>
    <source>
        <strain evidence="4 5">NCTC10951</strain>
    </source>
</reference>
<proteinExistence type="inferred from homology"/>
<feature type="region of interest" description="Disordered" evidence="3">
    <location>
        <begin position="1"/>
        <end position="25"/>
    </location>
</feature>
<dbReference type="InterPro" id="IPR036822">
    <property type="entry name" value="CutC-like_dom_sf"/>
</dbReference>
<dbReference type="KEGG" id="avc:NCTC10951_01896"/>
<keyword evidence="2" id="KW-0963">Cytoplasm</keyword>
<evidence type="ECO:0000256" key="2">
    <source>
        <dbReference type="HAMAP-Rule" id="MF_00795"/>
    </source>
</evidence>
<dbReference type="PANTHER" id="PTHR12598">
    <property type="entry name" value="COPPER HOMEOSTASIS PROTEIN CUTC"/>
    <property type="match status" value="1"/>
</dbReference>
<protein>
    <recommendedName>
        <fullName evidence="2">PF03932 family protein CutC</fullName>
    </recommendedName>
</protein>
<comment type="similarity">
    <text evidence="1 2">Belongs to the CutC family.</text>
</comment>
<dbReference type="PANTHER" id="PTHR12598:SF0">
    <property type="entry name" value="COPPER HOMEOSTASIS PROTEIN CUTC HOMOLOG"/>
    <property type="match status" value="1"/>
</dbReference>
<evidence type="ECO:0000313" key="5">
    <source>
        <dbReference type="Proteomes" id="UP000268658"/>
    </source>
</evidence>
<dbReference type="InterPro" id="IPR005627">
    <property type="entry name" value="CutC-like"/>
</dbReference>
<evidence type="ECO:0000313" key="4">
    <source>
        <dbReference type="EMBL" id="VEI16860.1"/>
    </source>
</evidence>
<dbReference type="Pfam" id="PF03932">
    <property type="entry name" value="CutC"/>
    <property type="match status" value="2"/>
</dbReference>
<evidence type="ECO:0000256" key="3">
    <source>
        <dbReference type="SAM" id="MobiDB-lite"/>
    </source>
</evidence>
<dbReference type="Proteomes" id="UP000268658">
    <property type="component" value="Chromosome"/>
</dbReference>
<dbReference type="OrthoDB" id="9815677at2"/>
<dbReference type="Gene3D" id="3.20.20.380">
    <property type="entry name" value="Copper homeostasis (CutC) domain"/>
    <property type="match status" value="1"/>
</dbReference>
<gene>
    <name evidence="2 4" type="primary">cutC</name>
    <name evidence="4" type="ORF">NCTC10951_01896</name>
</gene>
<evidence type="ECO:0000256" key="1">
    <source>
        <dbReference type="ARBA" id="ARBA00007768"/>
    </source>
</evidence>
<sequence>MNAMRLTGSAPSLRQHTTTAPTPTWRRPDHIVLETCVEDVEGVRISARAGADRAELGANLTAAGTTPSIGTVEAAIFAAAEQVEQRRAQAGAHWADKPEAAAPFGLRVLIRPRGGFFVYDADEGRAMIADVRRIASLALEMAEFTRPQATGGGRGALPPAVDLGFVVGALTEDGAVDRGLVRLLVDMANGAPVTFHRAFDHCRDTVEAYGDLEGLGVRYVLTSGAAQTAADGASVIAGLVASGGPTVVAAGAVRPHGLVDLVESTGVREVHMRCPREGMTPDEPQRTDEALVRRAVEAVRTVPLPE</sequence>
<name>A0A3S4VB61_ACTVI</name>
<dbReference type="SUPFAM" id="SSF110395">
    <property type="entry name" value="CutC-like"/>
    <property type="match status" value="1"/>
</dbReference>
<accession>A0A3S4VB61</accession>
<dbReference type="HAMAP" id="MF_00795">
    <property type="entry name" value="CutC"/>
    <property type="match status" value="1"/>
</dbReference>
<comment type="caution">
    <text evidence="2">Once thought to be involved in copper homeostasis, experiments in E.coli have shown this is not the case.</text>
</comment>
<organism evidence="4 5">
    <name type="scientific">Actinomyces viscosus</name>
    <dbReference type="NCBI Taxonomy" id="1656"/>
    <lineage>
        <taxon>Bacteria</taxon>
        <taxon>Bacillati</taxon>
        <taxon>Actinomycetota</taxon>
        <taxon>Actinomycetes</taxon>
        <taxon>Actinomycetales</taxon>
        <taxon>Actinomycetaceae</taxon>
        <taxon>Actinomyces</taxon>
    </lineage>
</organism>
<dbReference type="EMBL" id="LR134477">
    <property type="protein sequence ID" value="VEI16860.1"/>
    <property type="molecule type" value="Genomic_DNA"/>
</dbReference>
<dbReference type="GO" id="GO:0005737">
    <property type="term" value="C:cytoplasm"/>
    <property type="evidence" value="ECO:0007669"/>
    <property type="project" value="UniProtKB-SubCell"/>
</dbReference>
<dbReference type="GO" id="GO:0005507">
    <property type="term" value="F:copper ion binding"/>
    <property type="evidence" value="ECO:0007669"/>
    <property type="project" value="TreeGrafter"/>
</dbReference>
<dbReference type="AlphaFoldDB" id="A0A3S4VB61"/>